<dbReference type="InterPro" id="IPR004387">
    <property type="entry name" value="Pept_M50_Zn"/>
</dbReference>
<dbReference type="PROSITE" id="PS50106">
    <property type="entry name" value="PDZ"/>
    <property type="match status" value="1"/>
</dbReference>
<protein>
    <recommendedName>
        <fullName evidence="2">PDZ domain-containing protein</fullName>
    </recommendedName>
</protein>
<evidence type="ECO:0000256" key="1">
    <source>
        <dbReference type="ARBA" id="ARBA00001947"/>
    </source>
</evidence>
<evidence type="ECO:0000313" key="3">
    <source>
        <dbReference type="EMBL" id="PCI79415.1"/>
    </source>
</evidence>
<dbReference type="PANTHER" id="PTHR42837:SF2">
    <property type="entry name" value="MEMBRANE METALLOPROTEASE ARASP2, CHLOROPLASTIC-RELATED"/>
    <property type="match status" value="1"/>
</dbReference>
<gene>
    <name evidence="3" type="ORF">COB20_04670</name>
</gene>
<reference evidence="4" key="1">
    <citation type="submission" date="2017-08" db="EMBL/GenBank/DDBJ databases">
        <title>A dynamic microbial community with high functional redundancy inhabits the cold, oxic subseafloor aquifer.</title>
        <authorList>
            <person name="Tully B.J."/>
            <person name="Wheat C.G."/>
            <person name="Glazer B.T."/>
            <person name="Huber J.A."/>
        </authorList>
    </citation>
    <scope>NUCLEOTIDE SEQUENCE [LARGE SCALE GENOMIC DNA]</scope>
</reference>
<dbReference type="GO" id="GO:0006508">
    <property type="term" value="P:proteolysis"/>
    <property type="evidence" value="ECO:0007669"/>
    <property type="project" value="InterPro"/>
</dbReference>
<dbReference type="GO" id="GO:0016020">
    <property type="term" value="C:membrane"/>
    <property type="evidence" value="ECO:0007669"/>
    <property type="project" value="InterPro"/>
</dbReference>
<organism evidence="3 4">
    <name type="scientific">SAR86 cluster bacterium</name>
    <dbReference type="NCBI Taxonomy" id="2030880"/>
    <lineage>
        <taxon>Bacteria</taxon>
        <taxon>Pseudomonadati</taxon>
        <taxon>Pseudomonadota</taxon>
        <taxon>Gammaproteobacteria</taxon>
        <taxon>SAR86 cluster</taxon>
    </lineage>
</organism>
<dbReference type="InterPro" id="IPR001478">
    <property type="entry name" value="PDZ"/>
</dbReference>
<comment type="caution">
    <text evidence="3">The sequence shown here is derived from an EMBL/GenBank/DDBJ whole genome shotgun (WGS) entry which is preliminary data.</text>
</comment>
<comment type="cofactor">
    <cofactor evidence="1">
        <name>Zn(2+)</name>
        <dbReference type="ChEBI" id="CHEBI:29105"/>
    </cofactor>
</comment>
<dbReference type="Proteomes" id="UP000218767">
    <property type="component" value="Unassembled WGS sequence"/>
</dbReference>
<dbReference type="SUPFAM" id="SSF50156">
    <property type="entry name" value="PDZ domain-like"/>
    <property type="match status" value="2"/>
</dbReference>
<name>A0A2A4XBH5_9GAMM</name>
<accession>A0A2A4XBH5</accession>
<evidence type="ECO:0000313" key="4">
    <source>
        <dbReference type="Proteomes" id="UP000218767"/>
    </source>
</evidence>
<dbReference type="GO" id="GO:0004222">
    <property type="term" value="F:metalloendopeptidase activity"/>
    <property type="evidence" value="ECO:0007669"/>
    <property type="project" value="InterPro"/>
</dbReference>
<dbReference type="AlphaFoldDB" id="A0A2A4XBH5"/>
<dbReference type="PROSITE" id="PS51257">
    <property type="entry name" value="PROKAR_LIPOPROTEIN"/>
    <property type="match status" value="1"/>
</dbReference>
<dbReference type="PANTHER" id="PTHR42837">
    <property type="entry name" value="REGULATOR OF SIGMA-E PROTEASE RSEP"/>
    <property type="match status" value="1"/>
</dbReference>
<dbReference type="Pfam" id="PF17820">
    <property type="entry name" value="PDZ_6"/>
    <property type="match status" value="1"/>
</dbReference>
<feature type="domain" description="PDZ" evidence="2">
    <location>
        <begin position="42"/>
        <end position="133"/>
    </location>
</feature>
<evidence type="ECO:0000259" key="2">
    <source>
        <dbReference type="PROSITE" id="PS50106"/>
    </source>
</evidence>
<dbReference type="Gene3D" id="2.30.42.10">
    <property type="match status" value="2"/>
</dbReference>
<dbReference type="InterPro" id="IPR036034">
    <property type="entry name" value="PDZ_sf"/>
</dbReference>
<dbReference type="SMART" id="SM00228">
    <property type="entry name" value="PDZ"/>
    <property type="match status" value="2"/>
</dbReference>
<dbReference type="EMBL" id="NVUL01000017">
    <property type="protein sequence ID" value="PCI79415.1"/>
    <property type="molecule type" value="Genomic_DNA"/>
</dbReference>
<proteinExistence type="predicted"/>
<dbReference type="InterPro" id="IPR041489">
    <property type="entry name" value="PDZ_6"/>
</dbReference>
<sequence length="323" mass="35177">MCTSKAKRGISVFTLVQLLLLTGCVSYEPVILVPALNLSAEDITLADTADSVDARIDFGVEVGLNESDSLSNIEILPGVRVRGVSANGPADSAGIQLGDIILSIDGTLTNHPDVLEAMQRQTQAIENTLFNVRRNTVVFEATVIPRTVNSNPGPRELYRIDPIASRAAYRTEMVSISQQPPIAAARVVDVYQQSPLLDAAIEAGHVILAINNIPLNSAQDLVSRFNSEFELGEAVSVTVYDGESVLEKRFDLWNPGRRVSAVSLGPLLRYQSSLTPDSKSLSLLDFWLFSLYSYSRVGEERSHSILGLINYSSDLGELIEEEN</sequence>